<accession>A0A6J5NPG6</accession>
<sequence length="68" mass="7791">MSAQEWAVDITVFIALAGFCTAILRFYIKAILYELMPNSGNSLRDRIDKIETKQDHIYNLLIEANLSK</sequence>
<evidence type="ECO:0000256" key="1">
    <source>
        <dbReference type="SAM" id="Phobius"/>
    </source>
</evidence>
<keyword evidence="1" id="KW-0812">Transmembrane</keyword>
<keyword evidence="1" id="KW-0472">Membrane</keyword>
<name>A0A6J5NPG6_9CAUD</name>
<protein>
    <submittedName>
        <fullName evidence="2">Uncharacterized protein</fullName>
    </submittedName>
</protein>
<dbReference type="EMBL" id="LR797146">
    <property type="protein sequence ID" value="CAB4189514.1"/>
    <property type="molecule type" value="Genomic_DNA"/>
</dbReference>
<evidence type="ECO:0000313" key="3">
    <source>
        <dbReference type="EMBL" id="CAB4189514.1"/>
    </source>
</evidence>
<gene>
    <name evidence="3" type="ORF">UFOVP1201_3</name>
    <name evidence="2" type="ORF">UFOVP788_23</name>
</gene>
<keyword evidence="1" id="KW-1133">Transmembrane helix</keyword>
<evidence type="ECO:0000313" key="2">
    <source>
        <dbReference type="EMBL" id="CAB4161720.1"/>
    </source>
</evidence>
<dbReference type="EMBL" id="LR796719">
    <property type="protein sequence ID" value="CAB4161720.1"/>
    <property type="molecule type" value="Genomic_DNA"/>
</dbReference>
<organism evidence="2">
    <name type="scientific">uncultured Caudovirales phage</name>
    <dbReference type="NCBI Taxonomy" id="2100421"/>
    <lineage>
        <taxon>Viruses</taxon>
        <taxon>Duplodnaviria</taxon>
        <taxon>Heunggongvirae</taxon>
        <taxon>Uroviricota</taxon>
        <taxon>Caudoviricetes</taxon>
        <taxon>Peduoviridae</taxon>
        <taxon>Maltschvirus</taxon>
        <taxon>Maltschvirus maltsch</taxon>
    </lineage>
</organism>
<reference evidence="2" key="1">
    <citation type="submission" date="2020-04" db="EMBL/GenBank/DDBJ databases">
        <authorList>
            <person name="Chiriac C."/>
            <person name="Salcher M."/>
            <person name="Ghai R."/>
            <person name="Kavagutti S V."/>
        </authorList>
    </citation>
    <scope>NUCLEOTIDE SEQUENCE</scope>
</reference>
<proteinExistence type="predicted"/>
<feature type="transmembrane region" description="Helical" evidence="1">
    <location>
        <begin position="6"/>
        <end position="28"/>
    </location>
</feature>